<evidence type="ECO:0000313" key="2">
    <source>
        <dbReference type="EMBL" id="BAY15653.1"/>
    </source>
</evidence>
<name>A0A1Z4GDP8_9CYAN</name>
<keyword evidence="3" id="KW-1185">Reference proteome</keyword>
<proteinExistence type="predicted"/>
<dbReference type="NCBIfam" id="TIGR04155">
    <property type="entry name" value="cyano_PEP"/>
    <property type="match status" value="1"/>
</dbReference>
<protein>
    <recommendedName>
        <fullName evidence="4">PEP-CTERM protein-sorting domain-containing protein</fullName>
    </recommendedName>
</protein>
<evidence type="ECO:0000256" key="1">
    <source>
        <dbReference type="SAM" id="SignalP"/>
    </source>
</evidence>
<organism evidence="2 3">
    <name type="scientific">Anabaenopsis circularis NIES-21</name>
    <dbReference type="NCBI Taxonomy" id="1085406"/>
    <lineage>
        <taxon>Bacteria</taxon>
        <taxon>Bacillati</taxon>
        <taxon>Cyanobacteriota</taxon>
        <taxon>Cyanophyceae</taxon>
        <taxon>Nostocales</taxon>
        <taxon>Nodulariaceae</taxon>
        <taxon>Anabaenopsis</taxon>
    </lineage>
</organism>
<dbReference type="Proteomes" id="UP000218287">
    <property type="component" value="Chromosome"/>
</dbReference>
<accession>A0A1Z4GDP8</accession>
<dbReference type="OrthoDB" id="7052168at2"/>
<dbReference type="InterPro" id="IPR013424">
    <property type="entry name" value="Ice-binding_C"/>
</dbReference>
<feature type="chain" id="PRO_5012193415" description="PEP-CTERM protein-sorting domain-containing protein" evidence="1">
    <location>
        <begin position="26"/>
        <end position="208"/>
    </location>
</feature>
<gene>
    <name evidence="2" type="ORF">NIES21_14710</name>
</gene>
<reference evidence="2 3" key="1">
    <citation type="submission" date="2017-06" db="EMBL/GenBank/DDBJ databases">
        <title>Genome sequencing of cyanobaciteial culture collection at National Institute for Environmental Studies (NIES).</title>
        <authorList>
            <person name="Hirose Y."/>
            <person name="Shimura Y."/>
            <person name="Fujisawa T."/>
            <person name="Nakamura Y."/>
            <person name="Kawachi M."/>
        </authorList>
    </citation>
    <scope>NUCLEOTIDE SEQUENCE [LARGE SCALE GENOMIC DNA]</scope>
    <source>
        <strain evidence="2 3">NIES-21</strain>
    </source>
</reference>
<dbReference type="NCBIfam" id="TIGR02595">
    <property type="entry name" value="PEP_CTERM"/>
    <property type="match status" value="1"/>
</dbReference>
<evidence type="ECO:0000313" key="3">
    <source>
        <dbReference type="Proteomes" id="UP000218287"/>
    </source>
</evidence>
<dbReference type="EMBL" id="AP018174">
    <property type="protein sequence ID" value="BAY15653.1"/>
    <property type="molecule type" value="Genomic_DNA"/>
</dbReference>
<dbReference type="InterPro" id="IPR026374">
    <property type="entry name" value="Cyano_PEP"/>
</dbReference>
<dbReference type="AlphaFoldDB" id="A0A1Z4GDP8"/>
<sequence length="208" mass="22491">MKQLIKLFLLAPLSLSLLNANSSYAGSISFRPAGTQLDGDEILDIVPNNNISFDIFLNTQEVTGSIVNLSHIVSYDITELRFRNLQNTSLQIGAPQVIDGQTNSRQFTISQSGRPGIGPGQIGIALSRISFDVLKLVNDGVSDFSIGLLGARNNLDQVVANQFNPRTQTVEVQPVPEPITILGSGTALVLGALFKRKFSKKQKNIAVQ</sequence>
<feature type="signal peptide" evidence="1">
    <location>
        <begin position="1"/>
        <end position="25"/>
    </location>
</feature>
<keyword evidence="1" id="KW-0732">Signal</keyword>
<evidence type="ECO:0008006" key="4">
    <source>
        <dbReference type="Google" id="ProtNLM"/>
    </source>
</evidence>